<dbReference type="EMBL" id="JARKIB010000038">
    <property type="protein sequence ID" value="KAJ7759951.1"/>
    <property type="molecule type" value="Genomic_DNA"/>
</dbReference>
<evidence type="ECO:0000313" key="1">
    <source>
        <dbReference type="EMBL" id="KAJ7759951.1"/>
    </source>
</evidence>
<proteinExistence type="predicted"/>
<comment type="caution">
    <text evidence="1">The sequence shown here is derived from an EMBL/GenBank/DDBJ whole genome shotgun (WGS) entry which is preliminary data.</text>
</comment>
<gene>
    <name evidence="1" type="ORF">B0H16DRAFT_1884813</name>
</gene>
<name>A0AAD7JAT5_9AGAR</name>
<accession>A0AAD7JAT5</accession>
<keyword evidence="2" id="KW-1185">Reference proteome</keyword>
<organism evidence="1 2">
    <name type="scientific">Mycena metata</name>
    <dbReference type="NCBI Taxonomy" id="1033252"/>
    <lineage>
        <taxon>Eukaryota</taxon>
        <taxon>Fungi</taxon>
        <taxon>Dikarya</taxon>
        <taxon>Basidiomycota</taxon>
        <taxon>Agaricomycotina</taxon>
        <taxon>Agaricomycetes</taxon>
        <taxon>Agaricomycetidae</taxon>
        <taxon>Agaricales</taxon>
        <taxon>Marasmiineae</taxon>
        <taxon>Mycenaceae</taxon>
        <taxon>Mycena</taxon>
    </lineage>
</organism>
<dbReference type="AlphaFoldDB" id="A0AAD7JAT5"/>
<reference evidence="1" key="1">
    <citation type="submission" date="2023-03" db="EMBL/GenBank/DDBJ databases">
        <title>Massive genome expansion in bonnet fungi (Mycena s.s.) driven by repeated elements and novel gene families across ecological guilds.</title>
        <authorList>
            <consortium name="Lawrence Berkeley National Laboratory"/>
            <person name="Harder C.B."/>
            <person name="Miyauchi S."/>
            <person name="Viragh M."/>
            <person name="Kuo A."/>
            <person name="Thoen E."/>
            <person name="Andreopoulos B."/>
            <person name="Lu D."/>
            <person name="Skrede I."/>
            <person name="Drula E."/>
            <person name="Henrissat B."/>
            <person name="Morin E."/>
            <person name="Kohler A."/>
            <person name="Barry K."/>
            <person name="LaButti K."/>
            <person name="Morin E."/>
            <person name="Salamov A."/>
            <person name="Lipzen A."/>
            <person name="Mereny Z."/>
            <person name="Hegedus B."/>
            <person name="Baldrian P."/>
            <person name="Stursova M."/>
            <person name="Weitz H."/>
            <person name="Taylor A."/>
            <person name="Grigoriev I.V."/>
            <person name="Nagy L.G."/>
            <person name="Martin F."/>
            <person name="Kauserud H."/>
        </authorList>
    </citation>
    <scope>NUCLEOTIDE SEQUENCE</scope>
    <source>
        <strain evidence="1">CBHHK182m</strain>
    </source>
</reference>
<protein>
    <submittedName>
        <fullName evidence="1">Uncharacterized protein</fullName>
    </submittedName>
</protein>
<sequence>MFGEILILSSTATAPPNTNASDESFIAHHTSPLCGFYRQPRSRDSASKQPFNVAPENNYFSRQRRPFNNRCFNRTSSRFNPYGKEFVGR</sequence>
<evidence type="ECO:0000313" key="2">
    <source>
        <dbReference type="Proteomes" id="UP001215598"/>
    </source>
</evidence>
<dbReference type="Proteomes" id="UP001215598">
    <property type="component" value="Unassembled WGS sequence"/>
</dbReference>